<dbReference type="EMBL" id="LAZR01053618">
    <property type="protein sequence ID" value="KKK80356.1"/>
    <property type="molecule type" value="Genomic_DNA"/>
</dbReference>
<accession>A0A0F9B798</accession>
<organism evidence="2">
    <name type="scientific">marine sediment metagenome</name>
    <dbReference type="NCBI Taxonomy" id="412755"/>
    <lineage>
        <taxon>unclassified sequences</taxon>
        <taxon>metagenomes</taxon>
        <taxon>ecological metagenomes</taxon>
    </lineage>
</organism>
<feature type="compositionally biased region" description="Basic and acidic residues" evidence="1">
    <location>
        <begin position="72"/>
        <end position="82"/>
    </location>
</feature>
<dbReference type="AlphaFoldDB" id="A0A0F9B798"/>
<reference evidence="2" key="1">
    <citation type="journal article" date="2015" name="Nature">
        <title>Complex archaea that bridge the gap between prokaryotes and eukaryotes.</title>
        <authorList>
            <person name="Spang A."/>
            <person name="Saw J.H."/>
            <person name="Jorgensen S.L."/>
            <person name="Zaremba-Niedzwiedzka K."/>
            <person name="Martijn J."/>
            <person name="Lind A.E."/>
            <person name="van Eijk R."/>
            <person name="Schleper C."/>
            <person name="Guy L."/>
            <person name="Ettema T.J."/>
        </authorList>
    </citation>
    <scope>NUCLEOTIDE SEQUENCE</scope>
</reference>
<feature type="region of interest" description="Disordered" evidence="1">
    <location>
        <begin position="41"/>
        <end position="83"/>
    </location>
</feature>
<name>A0A0F9B798_9ZZZZ</name>
<gene>
    <name evidence="2" type="ORF">LCGC14_2824300</name>
</gene>
<sequence>MKFCRKCQELKPESLFSKNRGTKDGLRSDCKACQSEYHKRYRPLHRTEHANSNRAYGKTPAGKLAQRKKDKNKREKYPEKIKANSAVNNAVKAGQITRPSICESCLEEGLIDGHHEDYSK</sequence>
<evidence type="ECO:0000313" key="2">
    <source>
        <dbReference type="EMBL" id="KKK80356.1"/>
    </source>
</evidence>
<proteinExistence type="predicted"/>
<protein>
    <submittedName>
        <fullName evidence="2">Uncharacterized protein</fullName>
    </submittedName>
</protein>
<feature type="non-terminal residue" evidence="2">
    <location>
        <position position="120"/>
    </location>
</feature>
<evidence type="ECO:0000256" key="1">
    <source>
        <dbReference type="SAM" id="MobiDB-lite"/>
    </source>
</evidence>
<comment type="caution">
    <text evidence="2">The sequence shown here is derived from an EMBL/GenBank/DDBJ whole genome shotgun (WGS) entry which is preliminary data.</text>
</comment>